<gene>
    <name evidence="1" type="ORF">CLV25_11263</name>
</gene>
<sequence>MASVRRLKKDIDYLVSEVVADCYTFSYFHPAKQAEVIDIINEAIELRQELISRANTPDGKDNPKIVKAYYKAIWNELFEKVDGMFNKVSQLNK</sequence>
<dbReference type="OrthoDB" id="1121857at2"/>
<organism evidence="1 2">
    <name type="scientific">Acetobacteroides hydrogenigenes</name>
    <dbReference type="NCBI Taxonomy" id="979970"/>
    <lineage>
        <taxon>Bacteria</taxon>
        <taxon>Pseudomonadati</taxon>
        <taxon>Bacteroidota</taxon>
        <taxon>Bacteroidia</taxon>
        <taxon>Bacteroidales</taxon>
        <taxon>Rikenellaceae</taxon>
        <taxon>Acetobacteroides</taxon>
    </lineage>
</organism>
<dbReference type="RefSeq" id="WP_131839877.1">
    <property type="nucleotide sequence ID" value="NZ_SLWB01000012.1"/>
</dbReference>
<accession>A0A4R2ECE1</accession>
<keyword evidence="2" id="KW-1185">Reference proteome</keyword>
<dbReference type="AlphaFoldDB" id="A0A4R2ECE1"/>
<dbReference type="Proteomes" id="UP000294830">
    <property type="component" value="Unassembled WGS sequence"/>
</dbReference>
<proteinExistence type="predicted"/>
<name>A0A4R2ECE1_9BACT</name>
<reference evidence="1 2" key="1">
    <citation type="submission" date="2019-03" db="EMBL/GenBank/DDBJ databases">
        <title>Genomic Encyclopedia of Archaeal and Bacterial Type Strains, Phase II (KMG-II): from individual species to whole genera.</title>
        <authorList>
            <person name="Goeker M."/>
        </authorList>
    </citation>
    <scope>NUCLEOTIDE SEQUENCE [LARGE SCALE GENOMIC DNA]</scope>
    <source>
        <strain evidence="1 2">RL-C</strain>
    </source>
</reference>
<dbReference type="EMBL" id="SLWB01000012">
    <property type="protein sequence ID" value="TCN64736.1"/>
    <property type="molecule type" value="Genomic_DNA"/>
</dbReference>
<evidence type="ECO:0000313" key="2">
    <source>
        <dbReference type="Proteomes" id="UP000294830"/>
    </source>
</evidence>
<comment type="caution">
    <text evidence="1">The sequence shown here is derived from an EMBL/GenBank/DDBJ whole genome shotgun (WGS) entry which is preliminary data.</text>
</comment>
<protein>
    <submittedName>
        <fullName evidence="1">Uncharacterized protein</fullName>
    </submittedName>
</protein>
<evidence type="ECO:0000313" key="1">
    <source>
        <dbReference type="EMBL" id="TCN64736.1"/>
    </source>
</evidence>